<feature type="compositionally biased region" description="Low complexity" evidence="1">
    <location>
        <begin position="481"/>
        <end position="500"/>
    </location>
</feature>
<name>A0A2P2I7G6_9CRUS</name>
<feature type="compositionally biased region" description="Polar residues" evidence="1">
    <location>
        <begin position="98"/>
        <end position="113"/>
    </location>
</feature>
<dbReference type="AlphaFoldDB" id="A0A2P2I7G6"/>
<feature type="compositionally biased region" description="Low complexity" evidence="1">
    <location>
        <begin position="508"/>
        <end position="521"/>
    </location>
</feature>
<feature type="compositionally biased region" description="Low complexity" evidence="1">
    <location>
        <begin position="575"/>
        <end position="590"/>
    </location>
</feature>
<feature type="region of interest" description="Disordered" evidence="1">
    <location>
        <begin position="51"/>
        <end position="120"/>
    </location>
</feature>
<feature type="compositionally biased region" description="Low complexity" evidence="1">
    <location>
        <begin position="439"/>
        <end position="448"/>
    </location>
</feature>
<feature type="compositionally biased region" description="Low complexity" evidence="1">
    <location>
        <begin position="628"/>
        <end position="637"/>
    </location>
</feature>
<accession>A0A2P2I7G6</accession>
<dbReference type="GO" id="GO:0000339">
    <property type="term" value="F:RNA cap binding"/>
    <property type="evidence" value="ECO:0007669"/>
    <property type="project" value="InterPro"/>
</dbReference>
<reference evidence="2" key="1">
    <citation type="journal article" date="2018" name="Biosci. Biotechnol. Biochem.">
        <title>Polysaccharide hydrolase of the hadal zone amphipods Hirondellea gigas.</title>
        <authorList>
            <person name="Kobayashi H."/>
            <person name="Nagahama T."/>
            <person name="Arai W."/>
            <person name="Sasagawa Y."/>
            <person name="Umeda M."/>
            <person name="Hayashi T."/>
            <person name="Nikaido I."/>
            <person name="Watanabe H."/>
            <person name="Oguri K."/>
            <person name="Kitazato H."/>
            <person name="Fujioka K."/>
            <person name="Kido Y."/>
            <person name="Takami H."/>
        </authorList>
    </citation>
    <scope>NUCLEOTIDE SEQUENCE</scope>
    <source>
        <tissue evidence="2">Whole body</tissue>
    </source>
</reference>
<feature type="region of interest" description="Disordered" evidence="1">
    <location>
        <begin position="747"/>
        <end position="769"/>
    </location>
</feature>
<sequence length="769" mass="85784">MVSTIEDGLYYYEKGLSGGRTRTESGSSYTSEYNQHVTIRSKEEFEILKGEPEPTVNNPSVCPPPPASSYTSTLVPTSGYWSCSSQTPPAAGIEGQEELQQPEGSSTDGQTTGVRKRTRHNSREVTRFFPVTKPTISSSVTRKIITREPLKKKTRHSHDPPVEHHVGWVLDSRPHRPLRDSESDASGCEGLLSSSFSSQFSTSSSSANTFSNQQFHHPSHELLQENNFKLANYVRYKQRCLKERSKHGIGQSHEMNTLYRFWSFFLRQQFNERMYIEFKTLANEDAAVHYRYGLECLFRFYSYGLEQKFTRRMYHDFQQETIKDMNNDQLYGLEKFWAFLKYSSRKNLPVDERIKLKLTKYKTIEDFRVEMPEEYDVARLARKAARQGAGRPRFHSVNLDKPSSAQQFPSQQHPFVSWYNGIPQQGRGSAADDGFGNPSGSQYGSQYHQQRRQHSALNRFRRASEGDRGVTFGRSPSAQNRRISSSQVGSGGSRSRNSSGVDIRSRFNSNSSTADDASASTEMEDVTARKRLSSSSQRTANTQNSAPSSSQNKAPTNPQNKSPSPNKRISTSPVKKNTSPSKSPISSPNKKSVESPKKKRLDSCTNDDQSENSSRKPADNSKRKRTESSSSCSKASSQNTDTSAKKTTRHRSDSNSNKKSQLHNDKENKPALGAASQGSNDNRNSSKSQQAKSNTSRSGKSSRFRRGSKSNSSSDTNNKQHLVNTAPSVVEHKLVGNCLLSETIAIGGSSSSSLAPGVEPMKPESVSTC</sequence>
<feature type="compositionally biased region" description="Polar residues" evidence="1">
    <location>
        <begin position="533"/>
        <end position="574"/>
    </location>
</feature>
<dbReference type="InterPro" id="IPR006607">
    <property type="entry name" value="DM15"/>
</dbReference>
<feature type="region of interest" description="Disordered" evidence="1">
    <location>
        <begin position="389"/>
        <end position="729"/>
    </location>
</feature>
<organism evidence="2">
    <name type="scientific">Hirondellea gigas</name>
    <dbReference type="NCBI Taxonomy" id="1518452"/>
    <lineage>
        <taxon>Eukaryota</taxon>
        <taxon>Metazoa</taxon>
        <taxon>Ecdysozoa</taxon>
        <taxon>Arthropoda</taxon>
        <taxon>Crustacea</taxon>
        <taxon>Multicrustacea</taxon>
        <taxon>Malacostraca</taxon>
        <taxon>Eumalacostraca</taxon>
        <taxon>Peracarida</taxon>
        <taxon>Amphipoda</taxon>
        <taxon>Amphilochidea</taxon>
        <taxon>Lysianassida</taxon>
        <taxon>Lysianassidira</taxon>
        <taxon>Lysianassoidea</taxon>
        <taxon>Lysianassidae</taxon>
        <taxon>Hirondellea</taxon>
    </lineage>
</organism>
<feature type="compositionally biased region" description="Polar residues" evidence="1">
    <location>
        <begin position="68"/>
        <end position="88"/>
    </location>
</feature>
<feature type="compositionally biased region" description="Polar residues" evidence="1">
    <location>
        <begin position="401"/>
        <end position="414"/>
    </location>
</feature>
<protein>
    <submittedName>
        <fullName evidence="2">La-related protein 1-like</fullName>
    </submittedName>
</protein>
<feature type="compositionally biased region" description="Polar residues" evidence="1">
    <location>
        <begin position="715"/>
        <end position="727"/>
    </location>
</feature>
<dbReference type="EMBL" id="IACF01004380">
    <property type="protein sequence ID" value="LAB69974.1"/>
    <property type="molecule type" value="mRNA"/>
</dbReference>
<evidence type="ECO:0000313" key="2">
    <source>
        <dbReference type="EMBL" id="LAB69974.1"/>
    </source>
</evidence>
<evidence type="ECO:0000256" key="1">
    <source>
        <dbReference type="SAM" id="MobiDB-lite"/>
    </source>
</evidence>
<feature type="compositionally biased region" description="Polar residues" evidence="1">
    <location>
        <begin position="676"/>
        <end position="695"/>
    </location>
</feature>
<proteinExistence type="evidence at transcript level"/>
<dbReference type="Pfam" id="PF21071">
    <property type="entry name" value="LARP1_HEAT"/>
    <property type="match status" value="1"/>
</dbReference>
<dbReference type="SMART" id="SM00684">
    <property type="entry name" value="DM15"/>
    <property type="match status" value="3"/>
</dbReference>
<dbReference type="GO" id="GO:0048255">
    <property type="term" value="P:mRNA stabilization"/>
    <property type="evidence" value="ECO:0007669"/>
    <property type="project" value="InterPro"/>
</dbReference>